<dbReference type="Pfam" id="PF02518">
    <property type="entry name" value="HATPase_c"/>
    <property type="match status" value="1"/>
</dbReference>
<dbReference type="PANTHER" id="PTHR43711">
    <property type="entry name" value="TWO-COMPONENT HISTIDINE KINASE"/>
    <property type="match status" value="1"/>
</dbReference>
<reference evidence="7" key="1">
    <citation type="submission" date="2020-05" db="EMBL/GenBank/DDBJ databases">
        <authorList>
            <person name="Chiriac C."/>
            <person name="Salcher M."/>
            <person name="Ghai R."/>
            <person name="Kavagutti S V."/>
        </authorList>
    </citation>
    <scope>NUCLEOTIDE SEQUENCE</scope>
</reference>
<dbReference type="SMART" id="SM00387">
    <property type="entry name" value="HATPase_c"/>
    <property type="match status" value="1"/>
</dbReference>
<dbReference type="InterPro" id="IPR005467">
    <property type="entry name" value="His_kinase_dom"/>
</dbReference>
<dbReference type="Gene3D" id="3.30.565.10">
    <property type="entry name" value="Histidine kinase-like ATPase, C-terminal domain"/>
    <property type="match status" value="1"/>
</dbReference>
<dbReference type="InterPro" id="IPR004358">
    <property type="entry name" value="Sig_transdc_His_kin-like_C"/>
</dbReference>
<evidence type="ECO:0000256" key="3">
    <source>
        <dbReference type="ARBA" id="ARBA00022679"/>
    </source>
</evidence>
<accession>A0A6J6DWX3</accession>
<dbReference type="PROSITE" id="PS50109">
    <property type="entry name" value="HIS_KIN"/>
    <property type="match status" value="1"/>
</dbReference>
<dbReference type="GO" id="GO:0004673">
    <property type="term" value="F:protein histidine kinase activity"/>
    <property type="evidence" value="ECO:0007669"/>
    <property type="project" value="UniProtKB-EC"/>
</dbReference>
<gene>
    <name evidence="7" type="ORF">UFOPK1650_00585</name>
</gene>
<protein>
    <recommendedName>
        <fullName evidence="2">histidine kinase</fullName>
        <ecNumber evidence="2">2.7.13.3</ecNumber>
    </recommendedName>
</protein>
<feature type="domain" description="Histidine kinase" evidence="6">
    <location>
        <begin position="1"/>
        <end position="85"/>
    </location>
</feature>
<name>A0A6J6DWX3_9ZZZZ</name>
<dbReference type="EC" id="2.7.13.3" evidence="2"/>
<dbReference type="SUPFAM" id="SSF55874">
    <property type="entry name" value="ATPase domain of HSP90 chaperone/DNA topoisomerase II/histidine kinase"/>
    <property type="match status" value="1"/>
</dbReference>
<dbReference type="GO" id="GO:0000160">
    <property type="term" value="P:phosphorelay signal transduction system"/>
    <property type="evidence" value="ECO:0007669"/>
    <property type="project" value="UniProtKB-KW"/>
</dbReference>
<evidence type="ECO:0000256" key="1">
    <source>
        <dbReference type="ARBA" id="ARBA00000085"/>
    </source>
</evidence>
<keyword evidence="4" id="KW-0418">Kinase</keyword>
<proteinExistence type="predicted"/>
<evidence type="ECO:0000256" key="2">
    <source>
        <dbReference type="ARBA" id="ARBA00012438"/>
    </source>
</evidence>
<dbReference type="InterPro" id="IPR003594">
    <property type="entry name" value="HATPase_dom"/>
</dbReference>
<keyword evidence="3" id="KW-0808">Transferase</keyword>
<dbReference type="AlphaFoldDB" id="A0A6J6DWX3"/>
<keyword evidence="5" id="KW-0902">Two-component regulatory system</keyword>
<sequence>MTVSERETSVDIAIRDFGLGLSADQFERIFERFWRADPSRSRERGGTGLGLAIAAEDAKLHGGSIRVFGEMGRGALFLVTLPSDSGQPITDPPVDLSQQFRYQL</sequence>
<evidence type="ECO:0000313" key="7">
    <source>
        <dbReference type="EMBL" id="CAB4568592.1"/>
    </source>
</evidence>
<dbReference type="PANTHER" id="PTHR43711:SF1">
    <property type="entry name" value="HISTIDINE KINASE 1"/>
    <property type="match status" value="1"/>
</dbReference>
<organism evidence="7">
    <name type="scientific">freshwater metagenome</name>
    <dbReference type="NCBI Taxonomy" id="449393"/>
    <lineage>
        <taxon>unclassified sequences</taxon>
        <taxon>metagenomes</taxon>
        <taxon>ecological metagenomes</taxon>
    </lineage>
</organism>
<dbReference type="EMBL" id="CAEZTJ010000071">
    <property type="protein sequence ID" value="CAB4568592.1"/>
    <property type="molecule type" value="Genomic_DNA"/>
</dbReference>
<evidence type="ECO:0000259" key="6">
    <source>
        <dbReference type="PROSITE" id="PS50109"/>
    </source>
</evidence>
<dbReference type="PRINTS" id="PR00344">
    <property type="entry name" value="BCTRLSENSOR"/>
</dbReference>
<evidence type="ECO:0000256" key="4">
    <source>
        <dbReference type="ARBA" id="ARBA00022777"/>
    </source>
</evidence>
<dbReference type="InterPro" id="IPR036890">
    <property type="entry name" value="HATPase_C_sf"/>
</dbReference>
<dbReference type="InterPro" id="IPR050736">
    <property type="entry name" value="Sensor_HK_Regulatory"/>
</dbReference>
<comment type="catalytic activity">
    <reaction evidence="1">
        <text>ATP + protein L-histidine = ADP + protein N-phospho-L-histidine.</text>
        <dbReference type="EC" id="2.7.13.3"/>
    </reaction>
</comment>
<evidence type="ECO:0000256" key="5">
    <source>
        <dbReference type="ARBA" id="ARBA00023012"/>
    </source>
</evidence>